<gene>
    <name evidence="1" type="ORF">NMY3_00547</name>
</gene>
<sequence>MEDVTFNKLLETHHRFPEITDVVYDIHQMERLIIDSVNMTTLSVDSVLDGKMFDYISTFLKDGFILMEKLIDERNIKIRTIIETTPENVALVNSIRKYEIRHLNDLRGNFGITDNRTYMICMFHKDEQRPSQALFSNLKSLVEKQKLLFDNLWEISIPLKDRNSEIEYLQKAIFHKSFRHIKDTKVDIATFIEQSKRELLILSSVNILKYFREDNSFWLQLLNLSKKGVVIKILMDGYNSQVIRQVYRINSSMKDDGVMIKYSNKLGKIDELLMICDNKQILEIKRLALNRIDLSISHNKTRVLVQDILFQKYWNELLILAEHTQV</sequence>
<protein>
    <submittedName>
        <fullName evidence="1">Uncharacterized protein</fullName>
    </submittedName>
</protein>
<dbReference type="GeneID" id="60420712"/>
<organism evidence="1 2">
    <name type="scientific">Candidatus Nitrosocosmicus oleophilus</name>
    <dbReference type="NCBI Taxonomy" id="1353260"/>
    <lineage>
        <taxon>Archaea</taxon>
        <taxon>Nitrososphaerota</taxon>
        <taxon>Nitrososphaeria</taxon>
        <taxon>Nitrososphaerales</taxon>
        <taxon>Nitrososphaeraceae</taxon>
        <taxon>Candidatus Nitrosocosmicus</taxon>
    </lineage>
</organism>
<dbReference type="AlphaFoldDB" id="A0A654LWN1"/>
<dbReference type="EMBL" id="CP012850">
    <property type="protein sequence ID" value="ALI34759.1"/>
    <property type="molecule type" value="Genomic_DNA"/>
</dbReference>
<evidence type="ECO:0000313" key="2">
    <source>
        <dbReference type="Proteomes" id="UP000058925"/>
    </source>
</evidence>
<dbReference type="Proteomes" id="UP000058925">
    <property type="component" value="Chromosome"/>
</dbReference>
<proteinExistence type="predicted"/>
<dbReference type="RefSeq" id="WP_196817363.1">
    <property type="nucleotide sequence ID" value="NZ_CP012850.1"/>
</dbReference>
<evidence type="ECO:0000313" key="1">
    <source>
        <dbReference type="EMBL" id="ALI34759.1"/>
    </source>
</evidence>
<name>A0A654LWN1_9ARCH</name>
<dbReference type="OrthoDB" id="10375at2157"/>
<reference evidence="2" key="1">
    <citation type="submission" date="2015-10" db="EMBL/GenBank/DDBJ databases">
        <title>Niche specialization of a soil ammonia-oxidizing archaeon, Candidatus Nitrosocosmicus oleophilus.</title>
        <authorList>
            <person name="Jung M.-Y."/>
            <person name="Rhee S.-K."/>
        </authorList>
    </citation>
    <scope>NUCLEOTIDE SEQUENCE [LARGE SCALE GENOMIC DNA]</scope>
    <source>
        <strain evidence="2">MY3</strain>
    </source>
</reference>
<accession>A0A654LWN1</accession>
<keyword evidence="2" id="KW-1185">Reference proteome</keyword>
<dbReference type="KEGG" id="taa:NMY3_00547"/>